<dbReference type="InterPro" id="IPR002156">
    <property type="entry name" value="RNaseH_domain"/>
</dbReference>
<dbReference type="Proteomes" id="UP000199385">
    <property type="component" value="Chromosome I"/>
</dbReference>
<dbReference type="Gene3D" id="3.30.420.10">
    <property type="entry name" value="Ribonuclease H-like superfamily/Ribonuclease H"/>
    <property type="match status" value="1"/>
</dbReference>
<dbReference type="STRING" id="261654.GA0070611_1333"/>
<dbReference type="RefSeq" id="WP_091659135.1">
    <property type="nucleotide sequence ID" value="NZ_LT594323.1"/>
</dbReference>
<dbReference type="GO" id="GO:0004523">
    <property type="term" value="F:RNA-DNA hybrid ribonuclease activity"/>
    <property type="evidence" value="ECO:0007669"/>
    <property type="project" value="InterPro"/>
</dbReference>
<dbReference type="InterPro" id="IPR036397">
    <property type="entry name" value="RNaseH_sf"/>
</dbReference>
<dbReference type="PROSITE" id="PS50879">
    <property type="entry name" value="RNASE_H_1"/>
    <property type="match status" value="1"/>
</dbReference>
<reference evidence="3" key="1">
    <citation type="submission" date="2016-06" db="EMBL/GenBank/DDBJ databases">
        <authorList>
            <person name="Varghese N."/>
            <person name="Submissions Spin"/>
        </authorList>
    </citation>
    <scope>NUCLEOTIDE SEQUENCE [LARGE SCALE GENOMIC DNA]</scope>
    <source>
        <strain evidence="3">DSM 44815</strain>
    </source>
</reference>
<accession>A0A1A8Z9U7</accession>
<name>A0A1A8Z9U7_9ACTN</name>
<evidence type="ECO:0000313" key="2">
    <source>
        <dbReference type="EMBL" id="SBT40643.1"/>
    </source>
</evidence>
<protein>
    <submittedName>
        <fullName evidence="2">RNase H</fullName>
    </submittedName>
</protein>
<organism evidence="2 3">
    <name type="scientific">Micromonospora auratinigra</name>
    <dbReference type="NCBI Taxonomy" id="261654"/>
    <lineage>
        <taxon>Bacteria</taxon>
        <taxon>Bacillati</taxon>
        <taxon>Actinomycetota</taxon>
        <taxon>Actinomycetes</taxon>
        <taxon>Micromonosporales</taxon>
        <taxon>Micromonosporaceae</taxon>
        <taxon>Micromonospora</taxon>
    </lineage>
</organism>
<dbReference type="EMBL" id="LT594323">
    <property type="protein sequence ID" value="SBT40643.1"/>
    <property type="molecule type" value="Genomic_DNA"/>
</dbReference>
<sequence length="270" mass="29646">MRPDEFVRALHLLPAPLHDRALALRAYVKPRRCETCQAIADALRVALTAAHYEELGSAAQLIDTAAQLATRHHLACRPAHEPGRGQVRRWADTSAPLIAATDASWKGRAGGIGYVTSDGRYGLRSRRPGRVDPTGCSRVLVSELRAVEFLLTAYDTPPVGMMVLVDSRPALNYLHRWQDGESGAMPAGYDLRPRHNGIKPTLVRLADLVGARPDVTFAHVKAHAHHALNEAADSLAHMARRRVDESFDVQARAHALVEAFLREWHVALAA</sequence>
<dbReference type="InterPro" id="IPR012337">
    <property type="entry name" value="RNaseH-like_sf"/>
</dbReference>
<dbReference type="AlphaFoldDB" id="A0A1A8Z9U7"/>
<dbReference type="SUPFAM" id="SSF53098">
    <property type="entry name" value="Ribonuclease H-like"/>
    <property type="match status" value="1"/>
</dbReference>
<proteinExistence type="predicted"/>
<dbReference type="PATRIC" id="fig|261654.4.peg.1358"/>
<gene>
    <name evidence="2" type="ORF">GA0070611_1333</name>
</gene>
<evidence type="ECO:0000313" key="3">
    <source>
        <dbReference type="Proteomes" id="UP000199385"/>
    </source>
</evidence>
<keyword evidence="3" id="KW-1185">Reference proteome</keyword>
<dbReference type="GO" id="GO:0003676">
    <property type="term" value="F:nucleic acid binding"/>
    <property type="evidence" value="ECO:0007669"/>
    <property type="project" value="InterPro"/>
</dbReference>
<evidence type="ECO:0000259" key="1">
    <source>
        <dbReference type="PROSITE" id="PS50879"/>
    </source>
</evidence>
<dbReference type="Pfam" id="PF00075">
    <property type="entry name" value="RNase_H"/>
    <property type="match status" value="1"/>
</dbReference>
<dbReference type="OrthoDB" id="4923321at2"/>
<feature type="domain" description="RNase H type-1" evidence="1">
    <location>
        <begin position="93"/>
        <end position="241"/>
    </location>
</feature>